<sequence length="250" mass="28401">MATKQPNRPKRNTQVPNVYTPDESFLCLLNSSNTNEYIAVEKTVPFRITGKTAMIKTGETTTMYMIIAREVDRPNNYHQNMTRSNYELDLTDAAQHEPVQQLTCDTLPRNSRTKGDSFATQSTTNKRCFNLEEYDENDEEEQEARSAHFARQASLRKIMRRAPDRATKEESRSSSVSSIFTNSASSHSTYSTSLSNDVLHDLTTSIKGSINELGQKMMSMAKQTRDLIVKKQADYEVDLNGTYLQEIVSK</sequence>
<dbReference type="EMBL" id="CAJOBC010006495">
    <property type="protein sequence ID" value="CAF3900970.1"/>
    <property type="molecule type" value="Genomic_DNA"/>
</dbReference>
<dbReference type="Proteomes" id="UP000663829">
    <property type="component" value="Unassembled WGS sequence"/>
</dbReference>
<keyword evidence="4" id="KW-1185">Reference proteome</keyword>
<name>A0A814RPV7_9BILA</name>
<dbReference type="Proteomes" id="UP000681722">
    <property type="component" value="Unassembled WGS sequence"/>
</dbReference>
<organism evidence="2 4">
    <name type="scientific">Didymodactylos carnosus</name>
    <dbReference type="NCBI Taxonomy" id="1234261"/>
    <lineage>
        <taxon>Eukaryota</taxon>
        <taxon>Metazoa</taxon>
        <taxon>Spiralia</taxon>
        <taxon>Gnathifera</taxon>
        <taxon>Rotifera</taxon>
        <taxon>Eurotatoria</taxon>
        <taxon>Bdelloidea</taxon>
        <taxon>Philodinida</taxon>
        <taxon>Philodinidae</taxon>
        <taxon>Didymodactylos</taxon>
    </lineage>
</organism>
<evidence type="ECO:0000313" key="3">
    <source>
        <dbReference type="EMBL" id="CAF3900970.1"/>
    </source>
</evidence>
<reference evidence="2" key="1">
    <citation type="submission" date="2021-02" db="EMBL/GenBank/DDBJ databases">
        <authorList>
            <person name="Nowell W R."/>
        </authorList>
    </citation>
    <scope>NUCLEOTIDE SEQUENCE</scope>
</reference>
<comment type="caution">
    <text evidence="2">The sequence shown here is derived from an EMBL/GenBank/DDBJ whole genome shotgun (WGS) entry which is preliminary data.</text>
</comment>
<protein>
    <submittedName>
        <fullName evidence="2">Uncharacterized protein</fullName>
    </submittedName>
</protein>
<feature type="compositionally biased region" description="Basic and acidic residues" evidence="1">
    <location>
        <begin position="161"/>
        <end position="172"/>
    </location>
</feature>
<evidence type="ECO:0000313" key="4">
    <source>
        <dbReference type="Proteomes" id="UP000663829"/>
    </source>
</evidence>
<dbReference type="AlphaFoldDB" id="A0A814RPV7"/>
<accession>A0A814RPV7</accession>
<proteinExistence type="predicted"/>
<gene>
    <name evidence="2" type="ORF">GPM918_LOCUS20497</name>
    <name evidence="3" type="ORF">SRO942_LOCUS20499</name>
</gene>
<evidence type="ECO:0000313" key="2">
    <source>
        <dbReference type="EMBL" id="CAF1137160.1"/>
    </source>
</evidence>
<feature type="region of interest" description="Disordered" evidence="1">
    <location>
        <begin position="160"/>
        <end position="192"/>
    </location>
</feature>
<dbReference type="EMBL" id="CAJNOQ010006493">
    <property type="protein sequence ID" value="CAF1137160.1"/>
    <property type="molecule type" value="Genomic_DNA"/>
</dbReference>
<evidence type="ECO:0000256" key="1">
    <source>
        <dbReference type="SAM" id="MobiDB-lite"/>
    </source>
</evidence>
<feature type="compositionally biased region" description="Low complexity" evidence="1">
    <location>
        <begin position="173"/>
        <end position="192"/>
    </location>
</feature>